<dbReference type="GO" id="GO:0004818">
    <property type="term" value="F:glutamate-tRNA ligase activity"/>
    <property type="evidence" value="ECO:0007669"/>
    <property type="project" value="TreeGrafter"/>
</dbReference>
<sequence length="310" mass="34849">MSGRYAPSPSGPLHLGNLRTALLAWLQARLTNQPLILRMEDLDLPRVKPGSSEQILKDLRWLGLEWDEGPDIGGPSAPYEQSARNPQYQQAFQQLLDNDLVYPCYCSRRDIQQAASAPHTHEHGPIYPGTCRDPTKRAAIKQRHPDKIAAWRYRVPTRTIEFEDCIIGHISQSLDREVGDFVIKRADGLFAYQLAVVVDDGMMGITDVVRGADLLDSTARQIELFETLGYPVPSFWHVPLMLDDTGVRLSKRDGADSLEMWQQQGKSAEMVIGHLAFTVGLIDEERAISTLELVQGLTLDLLRDKLINRL</sequence>
<keyword evidence="1" id="KW-0436">Ligase</keyword>
<proteinExistence type="inferred from homology"/>
<dbReference type="NCBIfam" id="TIGR03838">
    <property type="entry name" value="queuosine_YadB"/>
    <property type="match status" value="1"/>
</dbReference>
<dbReference type="NCBIfam" id="NF004315">
    <property type="entry name" value="PRK05710.1-4"/>
    <property type="match status" value="1"/>
</dbReference>
<dbReference type="AlphaFoldDB" id="A0A3B0ZL81"/>
<organism evidence="8">
    <name type="scientific">hydrothermal vent metagenome</name>
    <dbReference type="NCBI Taxonomy" id="652676"/>
    <lineage>
        <taxon>unclassified sequences</taxon>
        <taxon>metagenomes</taxon>
        <taxon>ecological metagenomes</taxon>
    </lineage>
</organism>
<dbReference type="InterPro" id="IPR001412">
    <property type="entry name" value="aa-tRNA-synth_I_CS"/>
</dbReference>
<dbReference type="Gene3D" id="3.40.50.620">
    <property type="entry name" value="HUPs"/>
    <property type="match status" value="1"/>
</dbReference>
<dbReference type="PANTHER" id="PTHR43311:SF1">
    <property type="entry name" value="GLUTAMYL-Q TRNA(ASP) SYNTHETASE"/>
    <property type="match status" value="1"/>
</dbReference>
<evidence type="ECO:0000256" key="3">
    <source>
        <dbReference type="ARBA" id="ARBA00022741"/>
    </source>
</evidence>
<dbReference type="GO" id="GO:0005524">
    <property type="term" value="F:ATP binding"/>
    <property type="evidence" value="ECO:0007669"/>
    <property type="project" value="UniProtKB-KW"/>
</dbReference>
<dbReference type="PANTHER" id="PTHR43311">
    <property type="entry name" value="GLUTAMATE--TRNA LIGASE"/>
    <property type="match status" value="1"/>
</dbReference>
<name>A0A3B0ZL81_9ZZZZ</name>
<evidence type="ECO:0000256" key="2">
    <source>
        <dbReference type="ARBA" id="ARBA00022723"/>
    </source>
</evidence>
<dbReference type="GO" id="GO:0006424">
    <property type="term" value="P:glutamyl-tRNA aminoacylation"/>
    <property type="evidence" value="ECO:0007669"/>
    <property type="project" value="InterPro"/>
</dbReference>
<evidence type="ECO:0000259" key="7">
    <source>
        <dbReference type="Pfam" id="PF00749"/>
    </source>
</evidence>
<dbReference type="Pfam" id="PF00749">
    <property type="entry name" value="tRNA-synt_1c"/>
    <property type="match status" value="1"/>
</dbReference>
<keyword evidence="2" id="KW-0479">Metal-binding</keyword>
<keyword evidence="4" id="KW-0862">Zinc</keyword>
<dbReference type="GO" id="GO:0006400">
    <property type="term" value="P:tRNA modification"/>
    <property type="evidence" value="ECO:0007669"/>
    <property type="project" value="InterPro"/>
</dbReference>
<keyword evidence="6" id="KW-0030">Aminoacyl-tRNA synthetase</keyword>
<dbReference type="SUPFAM" id="SSF52374">
    <property type="entry name" value="Nucleotidylyl transferase"/>
    <property type="match status" value="1"/>
</dbReference>
<dbReference type="HAMAP" id="MF_01428">
    <property type="entry name" value="Glu_Q_tRNA_synth"/>
    <property type="match status" value="1"/>
</dbReference>
<gene>
    <name evidence="8" type="ORF">MNBD_GAMMA17-1659</name>
</gene>
<dbReference type="GO" id="GO:0008270">
    <property type="term" value="F:zinc ion binding"/>
    <property type="evidence" value="ECO:0007669"/>
    <property type="project" value="InterPro"/>
</dbReference>
<dbReference type="PROSITE" id="PS00178">
    <property type="entry name" value="AA_TRNA_LIGASE_I"/>
    <property type="match status" value="1"/>
</dbReference>
<dbReference type="GO" id="GO:0005829">
    <property type="term" value="C:cytosol"/>
    <property type="evidence" value="ECO:0007669"/>
    <property type="project" value="TreeGrafter"/>
</dbReference>
<evidence type="ECO:0000256" key="1">
    <source>
        <dbReference type="ARBA" id="ARBA00022598"/>
    </source>
</evidence>
<dbReference type="InterPro" id="IPR049940">
    <property type="entry name" value="GluQ/Sye"/>
</dbReference>
<evidence type="ECO:0000313" key="8">
    <source>
        <dbReference type="EMBL" id="VAW89880.1"/>
    </source>
</evidence>
<dbReference type="InterPro" id="IPR014729">
    <property type="entry name" value="Rossmann-like_a/b/a_fold"/>
</dbReference>
<evidence type="ECO:0000256" key="6">
    <source>
        <dbReference type="ARBA" id="ARBA00023146"/>
    </source>
</evidence>
<dbReference type="InterPro" id="IPR022380">
    <property type="entry name" value="Glu-Q_tRNA(Asp)_Synthase"/>
</dbReference>
<feature type="domain" description="Glutamyl/glutaminyl-tRNA synthetase class Ib catalytic" evidence="7">
    <location>
        <begin position="4"/>
        <end position="276"/>
    </location>
</feature>
<evidence type="ECO:0000256" key="5">
    <source>
        <dbReference type="ARBA" id="ARBA00022840"/>
    </source>
</evidence>
<keyword evidence="3" id="KW-0547">Nucleotide-binding</keyword>
<dbReference type="InterPro" id="IPR020058">
    <property type="entry name" value="Glu/Gln-tRNA-synth_Ib_cat-dom"/>
</dbReference>
<evidence type="ECO:0000256" key="4">
    <source>
        <dbReference type="ARBA" id="ARBA00022833"/>
    </source>
</evidence>
<dbReference type="PRINTS" id="PR00987">
    <property type="entry name" value="TRNASYNTHGLU"/>
</dbReference>
<keyword evidence="5" id="KW-0067">ATP-binding</keyword>
<dbReference type="InterPro" id="IPR000924">
    <property type="entry name" value="Glu/Gln-tRNA-synth"/>
</dbReference>
<accession>A0A3B0ZL81</accession>
<reference evidence="8" key="1">
    <citation type="submission" date="2018-06" db="EMBL/GenBank/DDBJ databases">
        <authorList>
            <person name="Zhirakovskaya E."/>
        </authorList>
    </citation>
    <scope>NUCLEOTIDE SEQUENCE</scope>
</reference>
<dbReference type="NCBIfam" id="NF004314">
    <property type="entry name" value="PRK05710.1-3"/>
    <property type="match status" value="1"/>
</dbReference>
<protein>
    <submittedName>
        <fullName evidence="8">Glutamyl-Q tRNA(Asp) synthetase</fullName>
    </submittedName>
</protein>
<dbReference type="EMBL" id="UOFQ01000159">
    <property type="protein sequence ID" value="VAW89880.1"/>
    <property type="molecule type" value="Genomic_DNA"/>
</dbReference>